<dbReference type="AlphaFoldDB" id="A0A3E0WET4"/>
<keyword evidence="2" id="KW-1185">Reference proteome</keyword>
<gene>
    <name evidence="1" type="ORF">CAL65_22820</name>
</gene>
<evidence type="ECO:0000313" key="1">
    <source>
        <dbReference type="EMBL" id="RFA30191.1"/>
    </source>
</evidence>
<name>A0A3E0WET4_9GAMM</name>
<sequence>MGLTIPELYPAGLTRPFAFGGAFGDETWSEHVEEYFARQGRALPSDWPAAYVIPEALAERAQYSEPLEARLKYYRRDAVDEAS</sequence>
<comment type="caution">
    <text evidence="1">The sequence shown here is derived from an EMBL/GenBank/DDBJ whole genome shotgun (WGS) entry which is preliminary data.</text>
</comment>
<organism evidence="1 2">
    <name type="scientific">Alkalilimnicola ehrlichii</name>
    <dbReference type="NCBI Taxonomy" id="351052"/>
    <lineage>
        <taxon>Bacteria</taxon>
        <taxon>Pseudomonadati</taxon>
        <taxon>Pseudomonadota</taxon>
        <taxon>Gammaproteobacteria</taxon>
        <taxon>Chromatiales</taxon>
        <taxon>Ectothiorhodospiraceae</taxon>
        <taxon>Alkalilimnicola</taxon>
    </lineage>
</organism>
<reference evidence="2" key="1">
    <citation type="submission" date="2017-05" db="EMBL/GenBank/DDBJ databases">
        <authorList>
            <person name="Sharma S."/>
            <person name="Sidhu C."/>
            <person name="Pinnaka A.K."/>
        </authorList>
    </citation>
    <scope>NUCLEOTIDE SEQUENCE [LARGE SCALE GENOMIC DNA]</scope>
    <source>
        <strain evidence="2">AK93</strain>
    </source>
</reference>
<accession>A0A3E0WET4</accession>
<evidence type="ECO:0000313" key="2">
    <source>
        <dbReference type="Proteomes" id="UP000256763"/>
    </source>
</evidence>
<dbReference type="EMBL" id="NFZW01000090">
    <property type="protein sequence ID" value="RFA30191.1"/>
    <property type="molecule type" value="Genomic_DNA"/>
</dbReference>
<proteinExistence type="predicted"/>
<protein>
    <submittedName>
        <fullName evidence="1">Uncharacterized protein</fullName>
    </submittedName>
</protein>
<dbReference type="Proteomes" id="UP000256763">
    <property type="component" value="Unassembled WGS sequence"/>
</dbReference>